<organism evidence="2 3">
    <name type="scientific">Orbilia javanica</name>
    <dbReference type="NCBI Taxonomy" id="47235"/>
    <lineage>
        <taxon>Eukaryota</taxon>
        <taxon>Fungi</taxon>
        <taxon>Dikarya</taxon>
        <taxon>Ascomycota</taxon>
        <taxon>Pezizomycotina</taxon>
        <taxon>Orbiliomycetes</taxon>
        <taxon>Orbiliales</taxon>
        <taxon>Orbiliaceae</taxon>
        <taxon>Orbilia</taxon>
    </lineage>
</organism>
<evidence type="ECO:0000259" key="1">
    <source>
        <dbReference type="PROSITE" id="PS50097"/>
    </source>
</evidence>
<dbReference type="PROSITE" id="PS50097">
    <property type="entry name" value="BTB"/>
    <property type="match status" value="1"/>
</dbReference>
<dbReference type="InterPro" id="IPR000210">
    <property type="entry name" value="BTB/POZ_dom"/>
</dbReference>
<sequence length="216" mass="24945">MTSTYEYERSPYFSYSSPDVVLVVGDGENKTTVSTHESIIGPPSGFFKAALKIGLKETHERKIDLPEITWLGMEEVLNWLYRKEVWQPKPREVFSEQTTEKFLAIFATIDFLQIPQLREDYEKMLDGLLKNLNESSRLLDSRDQGGRLAQIIHELYRIGGCIDDTLFLALLRLLKTSKNPLSVGMSGFYGFRNFVYKLEDPNPKFLHHLCNAYGFY</sequence>
<protein>
    <recommendedName>
        <fullName evidence="1">BTB domain-containing protein</fullName>
    </recommendedName>
</protein>
<evidence type="ECO:0000313" key="2">
    <source>
        <dbReference type="EMBL" id="KAK6332982.1"/>
    </source>
</evidence>
<dbReference type="SMART" id="SM00225">
    <property type="entry name" value="BTB"/>
    <property type="match status" value="1"/>
</dbReference>
<dbReference type="EMBL" id="JAVHNR010000009">
    <property type="protein sequence ID" value="KAK6332982.1"/>
    <property type="molecule type" value="Genomic_DNA"/>
</dbReference>
<reference evidence="2 3" key="1">
    <citation type="submission" date="2019-10" db="EMBL/GenBank/DDBJ databases">
        <authorList>
            <person name="Palmer J.M."/>
        </authorList>
    </citation>
    <scope>NUCLEOTIDE SEQUENCE [LARGE SCALE GENOMIC DNA]</scope>
    <source>
        <strain evidence="2 3">TWF718</strain>
    </source>
</reference>
<dbReference type="SUPFAM" id="SSF54695">
    <property type="entry name" value="POZ domain"/>
    <property type="match status" value="1"/>
</dbReference>
<comment type="caution">
    <text evidence="2">The sequence shown here is derived from an EMBL/GenBank/DDBJ whole genome shotgun (WGS) entry which is preliminary data.</text>
</comment>
<keyword evidence="3" id="KW-1185">Reference proteome</keyword>
<feature type="domain" description="BTB" evidence="1">
    <location>
        <begin position="18"/>
        <end position="89"/>
    </location>
</feature>
<evidence type="ECO:0000313" key="3">
    <source>
        <dbReference type="Proteomes" id="UP001313282"/>
    </source>
</evidence>
<name>A0AAN8MQX2_9PEZI</name>
<dbReference type="Proteomes" id="UP001313282">
    <property type="component" value="Unassembled WGS sequence"/>
</dbReference>
<proteinExistence type="predicted"/>
<dbReference type="Pfam" id="PF00651">
    <property type="entry name" value="BTB"/>
    <property type="match status" value="1"/>
</dbReference>
<dbReference type="InterPro" id="IPR011333">
    <property type="entry name" value="SKP1/BTB/POZ_sf"/>
</dbReference>
<dbReference type="Gene3D" id="3.30.710.10">
    <property type="entry name" value="Potassium Channel Kv1.1, Chain A"/>
    <property type="match status" value="1"/>
</dbReference>
<accession>A0AAN8MQX2</accession>
<dbReference type="AlphaFoldDB" id="A0AAN8MQX2"/>
<gene>
    <name evidence="2" type="ORF">TWF718_010808</name>
</gene>